<sequence>MHEFHAYNPDLPQIITSFKGNQKLILGGFRYNIHHIKEGVKTWRCVCAKKLTGTRSWCKGRAETWDNDSKGIPKGEHNHSTEHELAELEFFKSQMILAAISEPTADLSTLIDEAAKFLSEGLNFGNRESMKKSLLVARKSVESGEFNLGKHRTISSGGQQRSLSSSTGKKKGAGGGGTMTAHQSGKSAAAISAPKGTVASKSVPVSSLLSVSAVPMPSSSKFPSPSSFKRSAASSTDGIATSFDTSGAASCSNTSGYGTLSSSGLADEDSATHGIGWMDLSGESGHFLTSTEHHSHANNAPTGMNGGSANANLLGVEGNPSSSSTDQQQLLAAALFAAAMLGNPSPTPSTTIAETFSTTLANSNSNTTGGFQQHQHTVGEMMMSMMMPSSNNNKSTKRGSARSSATAAAVVAGVGAVQAKQQREPSQTATANGTLTNSRNAAINARKKTARVNCILNKLSTKAAEKSVSPSPSSNNSESSSVAKVADSVDNEQKDTETQREKQLVTVATQTDRDTVANEDEELKGTRKRKSDENAPFGRAKQQNGNEKEGTEKRKVLCCCCCEESELNGLEMPLGCKRRVLKTEQNGTTTKQQQMPKQEEEEEMVEQESDLEEELFENDHEIKLEIAEEEEEHPQKKKGSKGEDL</sequence>
<reference evidence="6 7" key="1">
    <citation type="submission" date="2024-10" db="EMBL/GenBank/DDBJ databases">
        <authorList>
            <person name="Kim D."/>
        </authorList>
    </citation>
    <scope>NUCLEOTIDE SEQUENCE [LARGE SCALE GENOMIC DNA]</scope>
    <source>
        <strain evidence="6">BH-2024</strain>
    </source>
</reference>
<feature type="region of interest" description="Disordered" evidence="4">
    <location>
        <begin position="147"/>
        <end position="188"/>
    </location>
</feature>
<feature type="compositionally biased region" description="Low complexity" evidence="4">
    <location>
        <begin position="466"/>
        <end position="488"/>
    </location>
</feature>
<gene>
    <name evidence="6" type="ORF">niasHT_021720</name>
</gene>
<evidence type="ECO:0000256" key="3">
    <source>
        <dbReference type="ARBA" id="ARBA00022833"/>
    </source>
</evidence>
<dbReference type="EMBL" id="JBICBT010000681">
    <property type="protein sequence ID" value="KAL3105617.1"/>
    <property type="molecule type" value="Genomic_DNA"/>
</dbReference>
<keyword evidence="1" id="KW-0479">Metal-binding</keyword>
<dbReference type="AlphaFoldDB" id="A0ABD2KRQ2"/>
<feature type="compositionally biased region" description="Acidic residues" evidence="4">
    <location>
        <begin position="599"/>
        <end position="616"/>
    </location>
</feature>
<feature type="region of interest" description="Disordered" evidence="4">
    <location>
        <begin position="416"/>
        <end position="444"/>
    </location>
</feature>
<keyword evidence="2" id="KW-0863">Zinc-finger</keyword>
<protein>
    <recommendedName>
        <fullName evidence="5">FLYWCH-type domain-containing protein</fullName>
    </recommendedName>
</protein>
<feature type="compositionally biased region" description="Basic and acidic residues" evidence="4">
    <location>
        <begin position="491"/>
        <end position="503"/>
    </location>
</feature>
<feature type="domain" description="FLYWCH-type" evidence="5">
    <location>
        <begin position="15"/>
        <end position="79"/>
    </location>
</feature>
<name>A0ABD2KRQ2_9BILA</name>
<evidence type="ECO:0000256" key="4">
    <source>
        <dbReference type="SAM" id="MobiDB-lite"/>
    </source>
</evidence>
<evidence type="ECO:0000259" key="5">
    <source>
        <dbReference type="Pfam" id="PF04500"/>
    </source>
</evidence>
<evidence type="ECO:0000256" key="1">
    <source>
        <dbReference type="ARBA" id="ARBA00022723"/>
    </source>
</evidence>
<dbReference type="GO" id="GO:0008270">
    <property type="term" value="F:zinc ion binding"/>
    <property type="evidence" value="ECO:0007669"/>
    <property type="project" value="UniProtKB-KW"/>
</dbReference>
<feature type="compositionally biased region" description="Polar residues" evidence="4">
    <location>
        <begin position="297"/>
        <end position="311"/>
    </location>
</feature>
<feature type="region of interest" description="Disordered" evidence="4">
    <location>
        <begin position="583"/>
        <end position="645"/>
    </location>
</feature>
<dbReference type="InterPro" id="IPR007588">
    <property type="entry name" value="Znf_FLYWCH"/>
</dbReference>
<dbReference type="Proteomes" id="UP001620626">
    <property type="component" value="Unassembled WGS sequence"/>
</dbReference>
<feature type="region of interest" description="Disordered" evidence="4">
    <location>
        <begin position="286"/>
        <end position="327"/>
    </location>
</feature>
<evidence type="ECO:0000313" key="6">
    <source>
        <dbReference type="EMBL" id="KAL3105617.1"/>
    </source>
</evidence>
<proteinExistence type="predicted"/>
<dbReference type="Gene3D" id="2.20.25.240">
    <property type="match status" value="1"/>
</dbReference>
<dbReference type="Pfam" id="PF04500">
    <property type="entry name" value="FLYWCH"/>
    <property type="match status" value="1"/>
</dbReference>
<accession>A0ABD2KRQ2</accession>
<evidence type="ECO:0000256" key="2">
    <source>
        <dbReference type="ARBA" id="ARBA00022771"/>
    </source>
</evidence>
<feature type="compositionally biased region" description="Basic and acidic residues" evidence="4">
    <location>
        <begin position="617"/>
        <end position="626"/>
    </location>
</feature>
<organism evidence="6 7">
    <name type="scientific">Heterodera trifolii</name>
    <dbReference type="NCBI Taxonomy" id="157864"/>
    <lineage>
        <taxon>Eukaryota</taxon>
        <taxon>Metazoa</taxon>
        <taxon>Ecdysozoa</taxon>
        <taxon>Nematoda</taxon>
        <taxon>Chromadorea</taxon>
        <taxon>Rhabditida</taxon>
        <taxon>Tylenchina</taxon>
        <taxon>Tylenchomorpha</taxon>
        <taxon>Tylenchoidea</taxon>
        <taxon>Heteroderidae</taxon>
        <taxon>Heteroderinae</taxon>
        <taxon>Heterodera</taxon>
    </lineage>
</organism>
<feature type="compositionally biased region" description="Low complexity" evidence="4">
    <location>
        <begin position="155"/>
        <end position="167"/>
    </location>
</feature>
<feature type="region of interest" description="Disordered" evidence="4">
    <location>
        <begin position="462"/>
        <end position="548"/>
    </location>
</feature>
<feature type="compositionally biased region" description="Polar residues" evidence="4">
    <location>
        <begin position="424"/>
        <end position="441"/>
    </location>
</feature>
<evidence type="ECO:0000313" key="7">
    <source>
        <dbReference type="Proteomes" id="UP001620626"/>
    </source>
</evidence>
<comment type="caution">
    <text evidence="6">The sequence shown here is derived from an EMBL/GenBank/DDBJ whole genome shotgun (WGS) entry which is preliminary data.</text>
</comment>
<keyword evidence="7" id="KW-1185">Reference proteome</keyword>
<keyword evidence="3" id="KW-0862">Zinc</keyword>